<evidence type="ECO:0000256" key="6">
    <source>
        <dbReference type="ARBA" id="ARBA00022806"/>
    </source>
</evidence>
<dbReference type="Gramene" id="Pp3c5_4780V3.1">
    <property type="protein sequence ID" value="Pp3c5_4780V3.1"/>
    <property type="gene ID" value="Pp3c5_4780"/>
</dbReference>
<keyword evidence="6" id="KW-0067">ATP-binding</keyword>
<keyword evidence="4" id="KW-0158">Chromosome</keyword>
<evidence type="ECO:0000313" key="13">
    <source>
        <dbReference type="Proteomes" id="UP000006727"/>
    </source>
</evidence>
<dbReference type="GO" id="GO:0006260">
    <property type="term" value="P:DNA replication"/>
    <property type="evidence" value="ECO:0007669"/>
    <property type="project" value="UniProtKB-KW"/>
</dbReference>
<evidence type="ECO:0000259" key="10">
    <source>
        <dbReference type="PROSITE" id="PS50815"/>
    </source>
</evidence>
<comment type="subcellular location">
    <subcellularLocation>
        <location evidence="2">Chromosome</location>
    </subcellularLocation>
    <subcellularLocation>
        <location evidence="1">Nucleus</location>
    </subcellularLocation>
</comment>
<dbReference type="PANTHER" id="PTHR48225">
    <property type="entry name" value="HORMA DOMAIN-CONTAINING PROTEIN 1"/>
    <property type="match status" value="1"/>
</dbReference>
<dbReference type="GO" id="GO:0004386">
    <property type="term" value="F:helicase activity"/>
    <property type="evidence" value="ECO:0007669"/>
    <property type="project" value="UniProtKB-KW"/>
</dbReference>
<dbReference type="GO" id="GO:0005694">
    <property type="term" value="C:chromosome"/>
    <property type="evidence" value="ECO:0007669"/>
    <property type="project" value="UniProtKB-SubCell"/>
</dbReference>
<feature type="region of interest" description="Disordered" evidence="9">
    <location>
        <begin position="684"/>
        <end position="714"/>
    </location>
</feature>
<reference evidence="11 13" key="1">
    <citation type="journal article" date="2008" name="Science">
        <title>The Physcomitrella genome reveals evolutionary insights into the conquest of land by plants.</title>
        <authorList>
            <person name="Rensing S."/>
            <person name="Lang D."/>
            <person name="Zimmer A."/>
            <person name="Terry A."/>
            <person name="Salamov A."/>
            <person name="Shapiro H."/>
            <person name="Nishiyama T."/>
            <person name="Perroud P.-F."/>
            <person name="Lindquist E."/>
            <person name="Kamisugi Y."/>
            <person name="Tanahashi T."/>
            <person name="Sakakibara K."/>
            <person name="Fujita T."/>
            <person name="Oishi K."/>
            <person name="Shin-I T."/>
            <person name="Kuroki Y."/>
            <person name="Toyoda A."/>
            <person name="Suzuki Y."/>
            <person name="Hashimoto A."/>
            <person name="Yamaguchi K."/>
            <person name="Sugano A."/>
            <person name="Kohara Y."/>
            <person name="Fujiyama A."/>
            <person name="Anterola A."/>
            <person name="Aoki S."/>
            <person name="Ashton N."/>
            <person name="Barbazuk W.B."/>
            <person name="Barker E."/>
            <person name="Bennetzen J."/>
            <person name="Bezanilla M."/>
            <person name="Blankenship R."/>
            <person name="Cho S.H."/>
            <person name="Dutcher S."/>
            <person name="Estelle M."/>
            <person name="Fawcett J.A."/>
            <person name="Gundlach H."/>
            <person name="Hanada K."/>
            <person name="Heyl A."/>
            <person name="Hicks K.A."/>
            <person name="Hugh J."/>
            <person name="Lohr M."/>
            <person name="Mayer K."/>
            <person name="Melkozernov A."/>
            <person name="Murata T."/>
            <person name="Nelson D."/>
            <person name="Pils B."/>
            <person name="Prigge M."/>
            <person name="Reiss B."/>
            <person name="Renner T."/>
            <person name="Rombauts S."/>
            <person name="Rushton P."/>
            <person name="Sanderfoot A."/>
            <person name="Schween G."/>
            <person name="Shiu S.-H."/>
            <person name="Stueber K."/>
            <person name="Theodoulou F.L."/>
            <person name="Tu H."/>
            <person name="Van de Peer Y."/>
            <person name="Verrier P.J."/>
            <person name="Waters E."/>
            <person name="Wood A."/>
            <person name="Yang L."/>
            <person name="Cove D."/>
            <person name="Cuming A."/>
            <person name="Hasebe M."/>
            <person name="Lucas S."/>
            <person name="Mishler D.B."/>
            <person name="Reski R."/>
            <person name="Grigoriev I."/>
            <person name="Quatrano R.S."/>
            <person name="Boore J.L."/>
        </authorList>
    </citation>
    <scope>NUCLEOTIDE SEQUENCE [LARGE SCALE GENOMIC DNA]</scope>
    <source>
        <strain evidence="12 13">cv. Gransden 2004</strain>
    </source>
</reference>
<evidence type="ECO:0000256" key="5">
    <source>
        <dbReference type="ARBA" id="ARBA00022705"/>
    </source>
</evidence>
<dbReference type="PaxDb" id="3218-PP1S41_201V6.1"/>
<proteinExistence type="inferred from homology"/>
<sequence length="714" mass="81582">MTLLRVEATPAEATRQWKEVSEAESLQLTRNLLRIAVFNISYIRGLFPDSFFQDKFVPALGKHSGHFSSLWSVQPSQYFLEQAGRTVSAELYLFFLGVMNVYFVHRYLCDCLTDCNLAACEFYDMQSIFFKSRSKSDVRNAVTEMNVKKLQPKDMESKRFIEWIEKVSFKYSAKGPSEDITSMTIESVSGKPVRTDTTNQTTPQQMKQSACKMVRTLVQLMHTLDHVPKERTIIMKLHYYDDVTPEDYEPPFFSSSTYEDPSPWAGEPLKMKVGYVDSRHYKLAIKVKSVLDPCEDENELAKNEMCSGTDVMVTSDDDSSTSSGANDDNTEPSQKSQPRGDVAIQSPENKEQLESFDEETSLANKFKKMRTTAAVAHISDTDRTEDSEFEAESLRSVRIYLQNREDKTVHMNDIMKEFPQISKLLDRLVEEEVLIRLKKDLFRVKKIQINPKERTKYSNETLQHNGINCKSLTSNVKPNKIPVPTQKANESLPDEQQGLYEKALLVTLPREYIAVAQLQEAFQDLSPGKIRQLISRMWLDGYIEKVPHIRCKGRQVFHTPATNKKLHELRVSYCSKMQKDEPGRKKYDNMDASQDWGVLIREKAQSRTLDELVCGRTQALGSDDTRQDQPAVKKHTKMAPAFKEPALPQKPLRERAKITPSTLGAKGKRIRVLNSDSLMNVNKDSQGEVVDRAGKASKVDGPIYQPPFKRVRTE</sequence>
<organism evidence="11">
    <name type="scientific">Physcomitrium patens</name>
    <name type="common">Spreading-leaved earth moss</name>
    <name type="synonym">Physcomitrella patens</name>
    <dbReference type="NCBI Taxonomy" id="3218"/>
    <lineage>
        <taxon>Eukaryota</taxon>
        <taxon>Viridiplantae</taxon>
        <taxon>Streptophyta</taxon>
        <taxon>Embryophyta</taxon>
        <taxon>Bryophyta</taxon>
        <taxon>Bryophytina</taxon>
        <taxon>Bryopsida</taxon>
        <taxon>Funariidae</taxon>
        <taxon>Funariales</taxon>
        <taxon>Funariaceae</taxon>
        <taxon>Physcomitrium</taxon>
    </lineage>
</organism>
<evidence type="ECO:0000256" key="9">
    <source>
        <dbReference type="SAM" id="MobiDB-lite"/>
    </source>
</evidence>
<keyword evidence="5" id="KW-0235">DNA replication</keyword>
<feature type="region of interest" description="Disordered" evidence="9">
    <location>
        <begin position="302"/>
        <end position="358"/>
    </location>
</feature>
<dbReference type="SUPFAM" id="SSF56019">
    <property type="entry name" value="The spindle assembly checkpoint protein mad2"/>
    <property type="match status" value="2"/>
</dbReference>
<dbReference type="InterPro" id="IPR051294">
    <property type="entry name" value="HORMA_MeioticProgression"/>
</dbReference>
<dbReference type="STRING" id="3218.A0A2K1KII0"/>
<dbReference type="InterPro" id="IPR036570">
    <property type="entry name" value="HORMA_dom_sf"/>
</dbReference>
<gene>
    <name evidence="11" type="ORF">PHYPA_007254</name>
</gene>
<feature type="compositionally biased region" description="Basic and acidic residues" evidence="9">
    <location>
        <begin position="685"/>
        <end position="698"/>
    </location>
</feature>
<evidence type="ECO:0000313" key="11">
    <source>
        <dbReference type="EMBL" id="PNR53579.1"/>
    </source>
</evidence>
<evidence type="ECO:0000313" key="12">
    <source>
        <dbReference type="EnsemblPlants" id="Pp3c5_4780V3.1"/>
    </source>
</evidence>
<keyword evidence="13" id="KW-1185">Reference proteome</keyword>
<evidence type="ECO:0000256" key="2">
    <source>
        <dbReference type="ARBA" id="ARBA00004286"/>
    </source>
</evidence>
<feature type="domain" description="HORMA" evidence="10">
    <location>
        <begin position="23"/>
        <end position="287"/>
    </location>
</feature>
<dbReference type="EMBL" id="ABEU02000005">
    <property type="protein sequence ID" value="PNR53579.1"/>
    <property type="molecule type" value="Genomic_DNA"/>
</dbReference>
<accession>A0A2K1KII0</accession>
<dbReference type="Proteomes" id="UP000006727">
    <property type="component" value="Chromosome 5"/>
</dbReference>
<comment type="similarity">
    <text evidence="3">Belongs to the MCM family.</text>
</comment>
<evidence type="ECO:0000256" key="4">
    <source>
        <dbReference type="ARBA" id="ARBA00022454"/>
    </source>
</evidence>
<dbReference type="Gene3D" id="3.30.900.10">
    <property type="entry name" value="HORMA domain"/>
    <property type="match status" value="2"/>
</dbReference>
<keyword evidence="6" id="KW-0347">Helicase</keyword>
<protein>
    <recommendedName>
        <fullName evidence="10">HORMA domain-containing protein</fullName>
    </recommendedName>
</protein>
<dbReference type="Pfam" id="PF02301">
    <property type="entry name" value="HORMA"/>
    <property type="match status" value="2"/>
</dbReference>
<keyword evidence="8" id="KW-0469">Meiosis</keyword>
<keyword evidence="7" id="KW-0539">Nucleus</keyword>
<dbReference type="EnsemblPlants" id="Pp3c5_4780V3.1">
    <property type="protein sequence ID" value="Pp3c5_4780V3.1"/>
    <property type="gene ID" value="Pp3c5_4780"/>
</dbReference>
<dbReference type="PANTHER" id="PTHR48225:SF7">
    <property type="entry name" value="MEIOSIS-SPECIFIC PROTEIN HOP1"/>
    <property type="match status" value="1"/>
</dbReference>
<evidence type="ECO:0000256" key="8">
    <source>
        <dbReference type="ARBA" id="ARBA00023254"/>
    </source>
</evidence>
<name>A0A2K1KII0_PHYPA</name>
<reference evidence="11 13" key="2">
    <citation type="journal article" date="2018" name="Plant J.">
        <title>The Physcomitrella patens chromosome-scale assembly reveals moss genome structure and evolution.</title>
        <authorList>
            <person name="Lang D."/>
            <person name="Ullrich K.K."/>
            <person name="Murat F."/>
            <person name="Fuchs J."/>
            <person name="Jenkins J."/>
            <person name="Haas F.B."/>
            <person name="Piednoel M."/>
            <person name="Gundlach H."/>
            <person name="Van Bel M."/>
            <person name="Meyberg R."/>
            <person name="Vives C."/>
            <person name="Morata J."/>
            <person name="Symeonidi A."/>
            <person name="Hiss M."/>
            <person name="Muchero W."/>
            <person name="Kamisugi Y."/>
            <person name="Saleh O."/>
            <person name="Blanc G."/>
            <person name="Decker E.L."/>
            <person name="van Gessel N."/>
            <person name="Grimwood J."/>
            <person name="Hayes R.D."/>
            <person name="Graham S.W."/>
            <person name="Gunter L.E."/>
            <person name="McDaniel S.F."/>
            <person name="Hoernstein S.N.W."/>
            <person name="Larsson A."/>
            <person name="Li F.W."/>
            <person name="Perroud P.F."/>
            <person name="Phillips J."/>
            <person name="Ranjan P."/>
            <person name="Rokshar D.S."/>
            <person name="Rothfels C.J."/>
            <person name="Schneider L."/>
            <person name="Shu S."/>
            <person name="Stevenson D.W."/>
            <person name="Thummler F."/>
            <person name="Tillich M."/>
            <person name="Villarreal Aguilar J.C."/>
            <person name="Widiez T."/>
            <person name="Wong G.K."/>
            <person name="Wymore A."/>
            <person name="Zhang Y."/>
            <person name="Zimmer A.D."/>
            <person name="Quatrano R.S."/>
            <person name="Mayer K.F.X."/>
            <person name="Goodstein D."/>
            <person name="Casacuberta J.M."/>
            <person name="Vandepoele K."/>
            <person name="Reski R."/>
            <person name="Cuming A.C."/>
            <person name="Tuskan G.A."/>
            <person name="Maumus F."/>
            <person name="Salse J."/>
            <person name="Schmutz J."/>
            <person name="Rensing S.A."/>
        </authorList>
    </citation>
    <scope>NUCLEOTIDE SEQUENCE [LARGE SCALE GENOMIC DNA]</scope>
    <source>
        <strain evidence="12 13">cv. Gransden 2004</strain>
    </source>
</reference>
<evidence type="ECO:0000256" key="3">
    <source>
        <dbReference type="ARBA" id="ARBA00008010"/>
    </source>
</evidence>
<reference evidence="12" key="3">
    <citation type="submission" date="2020-12" db="UniProtKB">
        <authorList>
            <consortium name="EnsemblPlants"/>
        </authorList>
    </citation>
    <scope>IDENTIFICATION</scope>
</reference>
<keyword evidence="6" id="KW-0378">Hydrolase</keyword>
<dbReference type="AlphaFoldDB" id="A0A2K1KII0"/>
<keyword evidence="6" id="KW-0547">Nucleotide-binding</keyword>
<evidence type="ECO:0000256" key="7">
    <source>
        <dbReference type="ARBA" id="ARBA00023242"/>
    </source>
</evidence>
<evidence type="ECO:0000256" key="1">
    <source>
        <dbReference type="ARBA" id="ARBA00004123"/>
    </source>
</evidence>
<dbReference type="GO" id="GO:0051321">
    <property type="term" value="P:meiotic cell cycle"/>
    <property type="evidence" value="ECO:0007669"/>
    <property type="project" value="UniProtKB-KW"/>
</dbReference>
<dbReference type="GO" id="GO:0005634">
    <property type="term" value="C:nucleus"/>
    <property type="evidence" value="ECO:0007669"/>
    <property type="project" value="UniProtKB-SubCell"/>
</dbReference>
<dbReference type="PROSITE" id="PS50815">
    <property type="entry name" value="HORMA"/>
    <property type="match status" value="1"/>
</dbReference>
<dbReference type="InParanoid" id="A0A2K1KII0"/>
<dbReference type="InterPro" id="IPR003511">
    <property type="entry name" value="HORMA_dom"/>
</dbReference>
<dbReference type="InterPro" id="IPR041024">
    <property type="entry name" value="Mcm6_C"/>
</dbReference>
<feature type="compositionally biased region" description="Low complexity" evidence="9">
    <location>
        <begin position="307"/>
        <end position="327"/>
    </location>
</feature>
<dbReference type="Pfam" id="PF18263">
    <property type="entry name" value="WHD_MCM6"/>
    <property type="match status" value="1"/>
</dbReference>